<feature type="compositionally biased region" description="Low complexity" evidence="1">
    <location>
        <begin position="209"/>
        <end position="224"/>
    </location>
</feature>
<organism evidence="2 3">
    <name type="scientific">Strongyloides venezuelensis</name>
    <name type="common">Threadworm</name>
    <dbReference type="NCBI Taxonomy" id="75913"/>
    <lineage>
        <taxon>Eukaryota</taxon>
        <taxon>Metazoa</taxon>
        <taxon>Ecdysozoa</taxon>
        <taxon>Nematoda</taxon>
        <taxon>Chromadorea</taxon>
        <taxon>Rhabditida</taxon>
        <taxon>Tylenchina</taxon>
        <taxon>Panagrolaimomorpha</taxon>
        <taxon>Strongyloidoidea</taxon>
        <taxon>Strongyloididae</taxon>
        <taxon>Strongyloides</taxon>
    </lineage>
</organism>
<dbReference type="Proteomes" id="UP000035680">
    <property type="component" value="Unassembled WGS sequence"/>
</dbReference>
<reference evidence="2" key="1">
    <citation type="submission" date="2014-07" db="EMBL/GenBank/DDBJ databases">
        <authorList>
            <person name="Martin A.A"/>
            <person name="De Silva N."/>
        </authorList>
    </citation>
    <scope>NUCLEOTIDE SEQUENCE</scope>
</reference>
<dbReference type="WBParaSite" id="SVE_1705500.1">
    <property type="protein sequence ID" value="SVE_1705500.1"/>
    <property type="gene ID" value="SVE_1705500"/>
</dbReference>
<reference evidence="3" key="2">
    <citation type="submission" date="2015-08" db="UniProtKB">
        <authorList>
            <consortium name="WormBaseParasite"/>
        </authorList>
    </citation>
    <scope>IDENTIFICATION</scope>
</reference>
<feature type="region of interest" description="Disordered" evidence="1">
    <location>
        <begin position="203"/>
        <end position="224"/>
    </location>
</feature>
<evidence type="ECO:0000313" key="2">
    <source>
        <dbReference type="Proteomes" id="UP000035680"/>
    </source>
</evidence>
<evidence type="ECO:0000313" key="3">
    <source>
        <dbReference type="WBParaSite" id="SVE_1705500.1"/>
    </source>
</evidence>
<name>A0A0K0FX83_STRVS</name>
<protein>
    <submittedName>
        <fullName evidence="3">Reverse transcriptase domain-containing protein</fullName>
    </submittedName>
</protein>
<sequence length="224" mass="25668">MDYTSNGTKVPPGGAHIRCPRRILQILFTTQLMPMLLLTKTKMAILQSQKIVYLLVEMFTPIMTKNNQYVNSPTTVIIQQKRKVGRPPKIAKSGVQTKKTVNLKMISASNVLKDSTNYDTQISQLRNEFEQNQKMMTTMMTELTKNMQSLISQVHQSNTVLLNDTIVQKHEIIQSVDYLRYDNQSINDSSSEQSYNHDIQSNCEYPTKQNLSSQLQPQSQYDNS</sequence>
<accession>A0A0K0FX83</accession>
<proteinExistence type="predicted"/>
<keyword evidence="2" id="KW-1185">Reference proteome</keyword>
<evidence type="ECO:0000256" key="1">
    <source>
        <dbReference type="SAM" id="MobiDB-lite"/>
    </source>
</evidence>
<dbReference type="AlphaFoldDB" id="A0A0K0FX83"/>